<dbReference type="InterPro" id="IPR001853">
    <property type="entry name" value="DSBA-like_thioredoxin_dom"/>
</dbReference>
<reference evidence="2 3" key="1">
    <citation type="submission" date="2012-04" db="EMBL/GenBank/DDBJ databases">
        <title>Complete genome of Rhodanobacter sp. 2APBS1.</title>
        <authorList>
            <consortium name="US DOE Joint Genome Institute"/>
            <person name="Huntemann M."/>
            <person name="Wei C.-L."/>
            <person name="Han J."/>
            <person name="Detter J.C."/>
            <person name="Han C."/>
            <person name="Tapia R."/>
            <person name="Munk A.C.C."/>
            <person name="Chen A."/>
            <person name="Krypides N."/>
            <person name="Mavromatis K."/>
            <person name="Markowitz V."/>
            <person name="Szeto E."/>
            <person name="Ivanova N."/>
            <person name="Mikhailova N."/>
            <person name="Ovchinnikova G."/>
            <person name="Pagani I."/>
            <person name="Pati A."/>
            <person name="Goodwin L."/>
            <person name="Peters L."/>
            <person name="Pitluck S."/>
            <person name="Woyke T."/>
            <person name="Prakash O."/>
            <person name="Elkins J."/>
            <person name="Brown S."/>
            <person name="Palumbo A."/>
            <person name="Hemme C."/>
            <person name="Zhou J."/>
            <person name="Watson D."/>
            <person name="Jardine P."/>
            <person name="Kostka J."/>
            <person name="Green S."/>
        </authorList>
    </citation>
    <scope>NUCLEOTIDE SEQUENCE [LARGE SCALE GENOMIC DNA]</scope>
    <source>
        <strain evidence="2 3">2APBS1</strain>
    </source>
</reference>
<dbReference type="InterPro" id="IPR036249">
    <property type="entry name" value="Thioredoxin-like_sf"/>
</dbReference>
<keyword evidence="3" id="KW-1185">Reference proteome</keyword>
<dbReference type="eggNOG" id="COG3531">
    <property type="taxonomic scope" value="Bacteria"/>
</dbReference>
<dbReference type="AlphaFoldDB" id="M4NFK4"/>
<gene>
    <name evidence="2" type="ORF">R2APBS1_1702</name>
</gene>
<dbReference type="Gene3D" id="1.10.472.60">
    <property type="entry name" value="putative protein disulfide isomerase domain"/>
    <property type="match status" value="1"/>
</dbReference>
<proteinExistence type="predicted"/>
<dbReference type="HOGENOM" id="CLU_097497_1_0_6"/>
<dbReference type="RefSeq" id="WP_015447585.1">
    <property type="nucleotide sequence ID" value="NC_020541.1"/>
</dbReference>
<evidence type="ECO:0000313" key="2">
    <source>
        <dbReference type="EMBL" id="AGG88832.1"/>
    </source>
</evidence>
<dbReference type="SUPFAM" id="SSF52833">
    <property type="entry name" value="Thioredoxin-like"/>
    <property type="match status" value="1"/>
</dbReference>
<dbReference type="EMBL" id="CP003470">
    <property type="protein sequence ID" value="AGG88832.1"/>
    <property type="molecule type" value="Genomic_DNA"/>
</dbReference>
<evidence type="ECO:0000259" key="1">
    <source>
        <dbReference type="Pfam" id="PF01323"/>
    </source>
</evidence>
<dbReference type="Gene3D" id="3.40.30.10">
    <property type="entry name" value="Glutaredoxin"/>
    <property type="match status" value="1"/>
</dbReference>
<protein>
    <recommendedName>
        <fullName evidence="1">DSBA-like thioredoxin domain-containing protein</fullName>
    </recommendedName>
</protein>
<dbReference type="Proteomes" id="UP000011859">
    <property type="component" value="Chromosome"/>
</dbReference>
<dbReference type="PANTHER" id="PTHR13887:SF54">
    <property type="entry name" value="DSBA FAMILY PROTEIN"/>
    <property type="match status" value="1"/>
</dbReference>
<name>M4NFK4_9GAMM</name>
<dbReference type="STRING" id="666685.R2APBS1_1702"/>
<evidence type="ECO:0000313" key="3">
    <source>
        <dbReference type="Proteomes" id="UP000011859"/>
    </source>
</evidence>
<dbReference type="GO" id="GO:0016491">
    <property type="term" value="F:oxidoreductase activity"/>
    <property type="evidence" value="ECO:0007669"/>
    <property type="project" value="InterPro"/>
</dbReference>
<dbReference type="CDD" id="cd03025">
    <property type="entry name" value="DsbA_FrnE_like"/>
    <property type="match status" value="1"/>
</dbReference>
<accession>M4NFK4</accession>
<sequence>MNTSVETTPLVLYVFDAYCGWCYGFSQKMAEYEAAHRHRVRFDAISGGLFVGERALPIGAYPHIPGANARIASLSGVTFGAPYLDVLKDGRLMMNSADVAAGYAALREQAPDRAIELVHLVQEAFYLHGKNFSDPQTFVELARKAGLDDRRVASLLSSGEASRMAAADFRRARELGVASYPTVLYIQDDRIVPLPATGSTLEEFTAALNAAMADPRR</sequence>
<dbReference type="OrthoDB" id="9813770at2"/>
<dbReference type="Pfam" id="PF01323">
    <property type="entry name" value="DSBA"/>
    <property type="match status" value="1"/>
</dbReference>
<organism evidence="2 3">
    <name type="scientific">Rhodanobacter denitrificans</name>
    <dbReference type="NCBI Taxonomy" id="666685"/>
    <lineage>
        <taxon>Bacteria</taxon>
        <taxon>Pseudomonadati</taxon>
        <taxon>Pseudomonadota</taxon>
        <taxon>Gammaproteobacteria</taxon>
        <taxon>Lysobacterales</taxon>
        <taxon>Rhodanobacteraceae</taxon>
        <taxon>Rhodanobacter</taxon>
    </lineage>
</organism>
<dbReference type="PANTHER" id="PTHR13887">
    <property type="entry name" value="GLUTATHIONE S-TRANSFERASE KAPPA"/>
    <property type="match status" value="1"/>
</dbReference>
<dbReference type="KEGG" id="rhd:R2APBS1_1702"/>
<feature type="domain" description="DSBA-like thioredoxin" evidence="1">
    <location>
        <begin position="13"/>
        <end position="189"/>
    </location>
</feature>